<dbReference type="Proteomes" id="UP001383192">
    <property type="component" value="Unassembled WGS sequence"/>
</dbReference>
<dbReference type="Pfam" id="PF18721">
    <property type="entry name" value="CxC6"/>
    <property type="match status" value="1"/>
</dbReference>
<evidence type="ECO:0000313" key="3">
    <source>
        <dbReference type="EMBL" id="KAK7051197.1"/>
    </source>
</evidence>
<feature type="domain" description="CxC5 like cysteine cluster associated with KDZ" evidence="1">
    <location>
        <begin position="116"/>
        <end position="237"/>
    </location>
</feature>
<sequence length="653" mass="75153">MTSSLLARIQLLKDTSNHISLSQLFAFVATCARLKNHILVICPSSHNVRQPPLLLPEDIAEILEGTCQMSNEEVQACWDGLKEEVWHMDEVMAGVFTDKQLQRTFKSHGGDLAPSHRSLWPPKKYCFNPECGYVKGKKGLKLQGAAEQHGVLYTKTGPLPILFVHITCHSCKTIYHPTFYVKQNPQDNSYYRYYYESPTLPQVIQLNEHRFADTELVRDWTNNMVLCHSSATNLANVQEMNGWPDFPQHWSILPNLKAEYILDGFKALALLEHHLRKGSQLVVLHDGLQRTRFDSAMQVFNDEIEQVGQPEAEHRCDTCVRIIPGTEGQANKEVFLVVCDGVTIGRPCCRVDKCPEPLLTSKARYCQQHISEESICSIRGCREDVERGFKTCLDPKHREAEERFREHGKSTRTLKERYEREVQEHVTENEAILPAGVTDTSSSIVNDAVNSSGSKEKKKDTVCYRDFGRKHSHNQQYIVAPCGMIISQCCFLHSEAFSLVAELGYHTFKGKRKPNHFCFDSNCILSKYIRTSAPDHIKEFYKDVGLPVDVFHFKSKHKQSDHYCGQHCNPYKFPELMTKDTNGKEKWAFNTSVCEQTNVWVNGFVPICREMGGLFYDFFLNVMVLKRNEFTKRRLENQGKNPRYWRYVNGHYY</sequence>
<dbReference type="EMBL" id="JAYKXP010000013">
    <property type="protein sequence ID" value="KAK7051197.1"/>
    <property type="molecule type" value="Genomic_DNA"/>
</dbReference>
<reference evidence="3 4" key="1">
    <citation type="submission" date="2024-01" db="EMBL/GenBank/DDBJ databases">
        <title>A draft genome for a cacao thread blight-causing isolate of Paramarasmius palmivorus.</title>
        <authorList>
            <person name="Baruah I.K."/>
            <person name="Bukari Y."/>
            <person name="Amoako-Attah I."/>
            <person name="Meinhardt L.W."/>
            <person name="Bailey B.A."/>
            <person name="Cohen S.P."/>
        </authorList>
    </citation>
    <scope>NUCLEOTIDE SEQUENCE [LARGE SCALE GENOMIC DNA]</scope>
    <source>
        <strain evidence="3 4">GH-12</strain>
    </source>
</reference>
<proteinExistence type="predicted"/>
<evidence type="ECO:0000259" key="1">
    <source>
        <dbReference type="Pfam" id="PF18718"/>
    </source>
</evidence>
<gene>
    <name evidence="3" type="ORF">VNI00_004697</name>
</gene>
<dbReference type="InterPro" id="IPR041539">
    <property type="entry name" value="CxC5"/>
</dbReference>
<evidence type="ECO:0000259" key="2">
    <source>
        <dbReference type="Pfam" id="PF18721"/>
    </source>
</evidence>
<keyword evidence="4" id="KW-1185">Reference proteome</keyword>
<evidence type="ECO:0000313" key="4">
    <source>
        <dbReference type="Proteomes" id="UP001383192"/>
    </source>
</evidence>
<dbReference type="AlphaFoldDB" id="A0AAW0DK09"/>
<protein>
    <recommendedName>
        <fullName evidence="5">CxC5 like cysteine cluster associated with KDZ domain-containing protein</fullName>
    </recommendedName>
</protein>
<organism evidence="3 4">
    <name type="scientific">Paramarasmius palmivorus</name>
    <dbReference type="NCBI Taxonomy" id="297713"/>
    <lineage>
        <taxon>Eukaryota</taxon>
        <taxon>Fungi</taxon>
        <taxon>Dikarya</taxon>
        <taxon>Basidiomycota</taxon>
        <taxon>Agaricomycotina</taxon>
        <taxon>Agaricomycetes</taxon>
        <taxon>Agaricomycetidae</taxon>
        <taxon>Agaricales</taxon>
        <taxon>Marasmiineae</taxon>
        <taxon>Marasmiaceae</taxon>
        <taxon>Paramarasmius</taxon>
    </lineage>
</organism>
<comment type="caution">
    <text evidence="3">The sequence shown here is derived from an EMBL/GenBank/DDBJ whole genome shotgun (WGS) entry which is preliminary data.</text>
</comment>
<name>A0AAW0DK09_9AGAR</name>
<evidence type="ECO:0008006" key="5">
    <source>
        <dbReference type="Google" id="ProtNLM"/>
    </source>
</evidence>
<accession>A0AAW0DK09</accession>
<dbReference type="InterPro" id="IPR040898">
    <property type="entry name" value="CxC6"/>
</dbReference>
<dbReference type="Pfam" id="PF18718">
    <property type="entry name" value="CxC5"/>
    <property type="match status" value="1"/>
</dbReference>
<feature type="domain" description="CxC6 like cysteine cluster associated with KDZ" evidence="2">
    <location>
        <begin position="338"/>
        <end position="402"/>
    </location>
</feature>